<feature type="domain" description="STAS" evidence="1">
    <location>
        <begin position="21"/>
        <end position="112"/>
    </location>
</feature>
<accession>A0A382II75</accession>
<protein>
    <recommendedName>
        <fullName evidence="1">STAS domain-containing protein</fullName>
    </recommendedName>
</protein>
<gene>
    <name evidence="2" type="ORF">METZ01_LOCUS252214</name>
</gene>
<proteinExistence type="predicted"/>
<dbReference type="EMBL" id="UINC01067572">
    <property type="protein sequence ID" value="SVB99360.1"/>
    <property type="molecule type" value="Genomic_DNA"/>
</dbReference>
<reference evidence="2" key="1">
    <citation type="submission" date="2018-05" db="EMBL/GenBank/DDBJ databases">
        <authorList>
            <person name="Lanie J.A."/>
            <person name="Ng W.-L."/>
            <person name="Kazmierczak K.M."/>
            <person name="Andrzejewski T.M."/>
            <person name="Davidsen T.M."/>
            <person name="Wayne K.J."/>
            <person name="Tettelin H."/>
            <person name="Glass J.I."/>
            <person name="Rusch D."/>
            <person name="Podicherti R."/>
            <person name="Tsui H.-C.T."/>
            <person name="Winkler M.E."/>
        </authorList>
    </citation>
    <scope>NUCLEOTIDE SEQUENCE</scope>
</reference>
<dbReference type="Pfam" id="PF01740">
    <property type="entry name" value="STAS"/>
    <property type="match status" value="1"/>
</dbReference>
<evidence type="ECO:0000313" key="2">
    <source>
        <dbReference type="EMBL" id="SVB99360.1"/>
    </source>
</evidence>
<dbReference type="Gene3D" id="3.30.750.24">
    <property type="entry name" value="STAS domain"/>
    <property type="match status" value="1"/>
</dbReference>
<dbReference type="SUPFAM" id="SSF52091">
    <property type="entry name" value="SpoIIaa-like"/>
    <property type="match status" value="1"/>
</dbReference>
<organism evidence="2">
    <name type="scientific">marine metagenome</name>
    <dbReference type="NCBI Taxonomy" id="408172"/>
    <lineage>
        <taxon>unclassified sequences</taxon>
        <taxon>metagenomes</taxon>
        <taxon>ecological metagenomes</taxon>
    </lineage>
</organism>
<dbReference type="InterPro" id="IPR002645">
    <property type="entry name" value="STAS_dom"/>
</dbReference>
<dbReference type="InterPro" id="IPR036513">
    <property type="entry name" value="STAS_dom_sf"/>
</dbReference>
<sequence length="113" mass="12552">MVLHERSICTLTIFTPEGKLLNTMQYEDFRRRLHDLSDNGMTDAVFDMSKVDRVNSTGISMLIVGLKIFREAGGDLRLANLTGNAYKVVVTTCGLGKVFEIYASVDEAIASFQ</sequence>
<dbReference type="GO" id="GO:0043856">
    <property type="term" value="F:anti-sigma factor antagonist activity"/>
    <property type="evidence" value="ECO:0007669"/>
    <property type="project" value="TreeGrafter"/>
</dbReference>
<dbReference type="PROSITE" id="PS50801">
    <property type="entry name" value="STAS"/>
    <property type="match status" value="1"/>
</dbReference>
<dbReference type="PANTHER" id="PTHR33495">
    <property type="entry name" value="ANTI-SIGMA FACTOR ANTAGONIST TM_1081-RELATED-RELATED"/>
    <property type="match status" value="1"/>
</dbReference>
<evidence type="ECO:0000259" key="1">
    <source>
        <dbReference type="PROSITE" id="PS50801"/>
    </source>
</evidence>
<dbReference type="CDD" id="cd07043">
    <property type="entry name" value="STAS_anti-anti-sigma_factors"/>
    <property type="match status" value="1"/>
</dbReference>
<name>A0A382II75_9ZZZZ</name>
<dbReference type="AlphaFoldDB" id="A0A382II75"/>